<keyword evidence="4" id="KW-0539">Nucleus</keyword>
<dbReference type="OrthoDB" id="10071059at2759"/>
<evidence type="ECO:0000313" key="7">
    <source>
        <dbReference type="Proteomes" id="UP000008143"/>
    </source>
</evidence>
<evidence type="ECO:0000313" key="8">
    <source>
        <dbReference type="RefSeq" id="XP_002941199.2"/>
    </source>
</evidence>
<dbReference type="Bgee" id="ENSXETG00000002578">
    <property type="expression patterns" value="Expressed in ovary and 15 other cell types or tissues"/>
</dbReference>
<feature type="compositionally biased region" description="Polar residues" evidence="5">
    <location>
        <begin position="169"/>
        <end position="180"/>
    </location>
</feature>
<dbReference type="Xenbase" id="XB-GENE-939822">
    <property type="gene designation" value="c2h2orf49"/>
</dbReference>
<evidence type="ECO:0000313" key="6">
    <source>
        <dbReference type="Ensembl" id="ENSXETP00000005497"/>
    </source>
</evidence>
<dbReference type="eggNOG" id="ENOG502S0PQ">
    <property type="taxonomic scope" value="Eukaryota"/>
</dbReference>
<dbReference type="Ensembl" id="ENSXETT00000005497">
    <property type="protein sequence ID" value="ENSXETP00000005497"/>
    <property type="gene ID" value="ENSXETG00000002578"/>
</dbReference>
<evidence type="ECO:0000256" key="3">
    <source>
        <dbReference type="ARBA" id="ARBA00015134"/>
    </source>
</evidence>
<reference evidence="8" key="3">
    <citation type="submission" date="2025-04" db="UniProtKB">
        <authorList>
            <consortium name="RefSeq"/>
        </authorList>
    </citation>
    <scope>IDENTIFICATION</scope>
    <source>
        <strain evidence="8">Nigerian</strain>
        <tissue evidence="8">Liver and blood</tissue>
    </source>
</reference>
<proteinExistence type="inferred from homology"/>
<name>F7BDK7_XENTR</name>
<dbReference type="Pfam" id="PF15323">
    <property type="entry name" value="Ashwin"/>
    <property type="match status" value="1"/>
</dbReference>
<gene>
    <name evidence="9" type="primary">c2h2orf49</name>
    <name evidence="6 8" type="synonym">c2orf49</name>
</gene>
<dbReference type="RefSeq" id="XP_002941199.2">
    <property type="nucleotide sequence ID" value="XM_002941153.5"/>
</dbReference>
<accession>F7BDK7</accession>
<dbReference type="AlphaFoldDB" id="F7BDK7"/>
<reference evidence="6" key="2">
    <citation type="submission" date="2011-06" db="UniProtKB">
        <authorList>
            <consortium name="Ensembl"/>
        </authorList>
    </citation>
    <scope>IDENTIFICATION</scope>
</reference>
<dbReference type="KEGG" id="xtr:100101678"/>
<sequence length="227" mass="24852">MMAKASSSAGVVAQDSALLLHPELLSRDFLLLSLERRNIPVEDAFNDKEKLTKIFVQHAMPLPQRDLPRNRWGRMMESKRGEKKITTVQKSAGTEGVRKRPPIVFDGCSTSTSIKVKRTENGDALQRLNPSPKESTNSTQNSSPALQLGFTTPNKEAKGASAANHGQHDSSPVTDTTLISPKSAKLQQPIIVSAVKLKRTAPKDESDVANDAKPTEAKKKIQHVTWP</sequence>
<evidence type="ECO:0000256" key="4">
    <source>
        <dbReference type="ARBA" id="ARBA00023242"/>
    </source>
</evidence>
<dbReference type="Proteomes" id="UP000008143">
    <property type="component" value="Chromosome 2"/>
</dbReference>
<feature type="region of interest" description="Disordered" evidence="5">
    <location>
        <begin position="83"/>
        <end position="227"/>
    </location>
</feature>
<feature type="compositionally biased region" description="Polar residues" evidence="5">
    <location>
        <begin position="128"/>
        <end position="154"/>
    </location>
</feature>
<dbReference type="HOGENOM" id="CLU_104242_0_0_1"/>
<dbReference type="GO" id="GO:0072669">
    <property type="term" value="C:tRNA-splicing ligase complex"/>
    <property type="evidence" value="ECO:0007669"/>
    <property type="project" value="InterPro"/>
</dbReference>
<dbReference type="GO" id="GO:0048598">
    <property type="term" value="P:embryonic morphogenesis"/>
    <property type="evidence" value="ECO:0007669"/>
    <property type="project" value="InterPro"/>
</dbReference>
<dbReference type="PANTHER" id="PTHR28359:SF1">
    <property type="entry name" value="ASHWIN"/>
    <property type="match status" value="1"/>
</dbReference>
<keyword evidence="7" id="KW-1185">Reference proteome</keyword>
<dbReference type="AGR" id="Xenbase:XB-GENE-939822"/>
<evidence type="ECO:0000313" key="9">
    <source>
        <dbReference type="Xenbase" id="XB-GENE-939822"/>
    </source>
</evidence>
<evidence type="ECO:0000256" key="5">
    <source>
        <dbReference type="SAM" id="MobiDB-lite"/>
    </source>
</evidence>
<evidence type="ECO:0000256" key="1">
    <source>
        <dbReference type="ARBA" id="ARBA00004123"/>
    </source>
</evidence>
<evidence type="ECO:0000256" key="2">
    <source>
        <dbReference type="ARBA" id="ARBA00007855"/>
    </source>
</evidence>
<organism evidence="6">
    <name type="scientific">Xenopus tropicalis</name>
    <name type="common">Western clawed frog</name>
    <name type="synonym">Silurana tropicalis</name>
    <dbReference type="NCBI Taxonomy" id="8364"/>
    <lineage>
        <taxon>Eukaryota</taxon>
        <taxon>Metazoa</taxon>
        <taxon>Chordata</taxon>
        <taxon>Craniata</taxon>
        <taxon>Vertebrata</taxon>
        <taxon>Euteleostomi</taxon>
        <taxon>Amphibia</taxon>
        <taxon>Batrachia</taxon>
        <taxon>Anura</taxon>
        <taxon>Pipoidea</taxon>
        <taxon>Pipidae</taxon>
        <taxon>Xenopodinae</taxon>
        <taxon>Xenopus</taxon>
        <taxon>Silurana</taxon>
    </lineage>
</organism>
<dbReference type="InterPro" id="IPR024887">
    <property type="entry name" value="Ashwin"/>
</dbReference>
<dbReference type="GO" id="GO:0005634">
    <property type="term" value="C:nucleus"/>
    <property type="evidence" value="ECO:0007669"/>
    <property type="project" value="UniProtKB-SubCell"/>
</dbReference>
<protein>
    <recommendedName>
        <fullName evidence="3">Ashwin</fullName>
    </recommendedName>
</protein>
<comment type="similarity">
    <text evidence="2">Belongs to the ashwin family.</text>
</comment>
<dbReference type="GeneTree" id="ENSGT00390000007488"/>
<comment type="subcellular location">
    <subcellularLocation>
        <location evidence="1">Nucleus</location>
    </subcellularLocation>
</comment>
<dbReference type="OMA" id="WGKLMEK"/>
<dbReference type="PANTHER" id="PTHR28359">
    <property type="entry name" value="ASHWIN"/>
    <property type="match status" value="1"/>
</dbReference>
<reference evidence="6" key="1">
    <citation type="journal article" date="2010" name="Science">
        <title>The genome of the Western clawed frog Xenopus tropicalis.</title>
        <authorList>
            <person name="Hellsten U."/>
            <person name="Harland R.M."/>
            <person name="Gilchrist M.J."/>
            <person name="Hendrix D."/>
            <person name="Jurka J."/>
            <person name="Kapitonov V."/>
            <person name="Ovcharenko I."/>
            <person name="Putnam N.H."/>
            <person name="Shu S."/>
            <person name="Taher L."/>
            <person name="Blitz I.L."/>
            <person name="Blumberg B."/>
            <person name="Dichmann D.S."/>
            <person name="Dubchak I."/>
            <person name="Amaya E."/>
            <person name="Detter J.C."/>
            <person name="Fletcher R."/>
            <person name="Gerhard D.S."/>
            <person name="Goodstein D."/>
            <person name="Graves T."/>
            <person name="Grigoriev I.V."/>
            <person name="Grimwood J."/>
            <person name="Kawashima T."/>
            <person name="Lindquist E."/>
            <person name="Lucas S.M."/>
            <person name="Mead P.E."/>
            <person name="Mitros T."/>
            <person name="Ogino H."/>
            <person name="Ohta Y."/>
            <person name="Poliakov A.V."/>
            <person name="Pollet N."/>
            <person name="Robert J."/>
            <person name="Salamov A."/>
            <person name="Sater A.K."/>
            <person name="Schmutz J."/>
            <person name="Terry A."/>
            <person name="Vize P.D."/>
            <person name="Warren W.C."/>
            <person name="Wells D."/>
            <person name="Wills A."/>
            <person name="Wilson R.K."/>
            <person name="Zimmerman L.B."/>
            <person name="Zorn A.M."/>
            <person name="Grainger R."/>
            <person name="Grammer T."/>
            <person name="Khokha M.K."/>
            <person name="Richardson P.M."/>
            <person name="Rokhsar D.S."/>
        </authorList>
    </citation>
    <scope>NUCLEOTIDE SEQUENCE [LARGE SCALE GENOMIC DNA]</scope>
    <source>
        <strain evidence="6">Nigerian</strain>
    </source>
</reference>